<name>A0A6A6X7H4_9PLEO</name>
<proteinExistence type="predicted"/>
<accession>A0A6A6X7H4</accession>
<reference evidence="2" key="1">
    <citation type="journal article" date="2020" name="Stud. Mycol.">
        <title>101 Dothideomycetes genomes: a test case for predicting lifestyles and emergence of pathogens.</title>
        <authorList>
            <person name="Haridas S."/>
            <person name="Albert R."/>
            <person name="Binder M."/>
            <person name="Bloem J."/>
            <person name="Labutti K."/>
            <person name="Salamov A."/>
            <person name="Andreopoulos B."/>
            <person name="Baker S."/>
            <person name="Barry K."/>
            <person name="Bills G."/>
            <person name="Bluhm B."/>
            <person name="Cannon C."/>
            <person name="Castanera R."/>
            <person name="Culley D."/>
            <person name="Daum C."/>
            <person name="Ezra D."/>
            <person name="Gonzalez J."/>
            <person name="Henrissat B."/>
            <person name="Kuo A."/>
            <person name="Liang C."/>
            <person name="Lipzen A."/>
            <person name="Lutzoni F."/>
            <person name="Magnuson J."/>
            <person name="Mondo S."/>
            <person name="Nolan M."/>
            <person name="Ohm R."/>
            <person name="Pangilinan J."/>
            <person name="Park H.-J."/>
            <person name="Ramirez L."/>
            <person name="Alfaro M."/>
            <person name="Sun H."/>
            <person name="Tritt A."/>
            <person name="Yoshinaga Y."/>
            <person name="Zwiers L.-H."/>
            <person name="Turgeon B."/>
            <person name="Goodwin S."/>
            <person name="Spatafora J."/>
            <person name="Crous P."/>
            <person name="Grigoriev I."/>
        </authorList>
    </citation>
    <scope>NUCLEOTIDE SEQUENCE</scope>
    <source>
        <strain evidence="2">CBS 109.77</strain>
    </source>
</reference>
<feature type="compositionally biased region" description="Basic residues" evidence="1">
    <location>
        <begin position="63"/>
        <end position="75"/>
    </location>
</feature>
<evidence type="ECO:0000256" key="1">
    <source>
        <dbReference type="SAM" id="MobiDB-lite"/>
    </source>
</evidence>
<sequence>MAAPTFPLELREKRDEKGPCEGGERPNPATPRPSIVASPASNPLPPRQPALHHTLHASSHPLCHPRHIHTLPHLS</sequence>
<protein>
    <submittedName>
        <fullName evidence="2">Uncharacterized protein</fullName>
    </submittedName>
</protein>
<feature type="compositionally biased region" description="Basic and acidic residues" evidence="1">
    <location>
        <begin position="9"/>
        <end position="24"/>
    </location>
</feature>
<dbReference type="Proteomes" id="UP000799757">
    <property type="component" value="Unassembled WGS sequence"/>
</dbReference>
<gene>
    <name evidence="2" type="ORF">K505DRAFT_326285</name>
</gene>
<feature type="region of interest" description="Disordered" evidence="1">
    <location>
        <begin position="1"/>
        <end position="75"/>
    </location>
</feature>
<evidence type="ECO:0000313" key="3">
    <source>
        <dbReference type="Proteomes" id="UP000799757"/>
    </source>
</evidence>
<evidence type="ECO:0000313" key="2">
    <source>
        <dbReference type="EMBL" id="KAF2792292.1"/>
    </source>
</evidence>
<keyword evidence="3" id="KW-1185">Reference proteome</keyword>
<organism evidence="2 3">
    <name type="scientific">Melanomma pulvis-pyrius CBS 109.77</name>
    <dbReference type="NCBI Taxonomy" id="1314802"/>
    <lineage>
        <taxon>Eukaryota</taxon>
        <taxon>Fungi</taxon>
        <taxon>Dikarya</taxon>
        <taxon>Ascomycota</taxon>
        <taxon>Pezizomycotina</taxon>
        <taxon>Dothideomycetes</taxon>
        <taxon>Pleosporomycetidae</taxon>
        <taxon>Pleosporales</taxon>
        <taxon>Melanommataceae</taxon>
        <taxon>Melanomma</taxon>
    </lineage>
</organism>
<dbReference type="AlphaFoldDB" id="A0A6A6X7H4"/>
<dbReference type="EMBL" id="MU001977">
    <property type="protein sequence ID" value="KAF2792292.1"/>
    <property type="molecule type" value="Genomic_DNA"/>
</dbReference>